<evidence type="ECO:0000313" key="3">
    <source>
        <dbReference type="Proteomes" id="UP000054516"/>
    </source>
</evidence>
<accession>A0A1W2TSA5</accession>
<dbReference type="OrthoDB" id="5243686at2759"/>
<reference evidence="2" key="1">
    <citation type="submission" date="2016-03" db="EMBL/GenBank/DDBJ databases">
        <title>Draft genome sequence of Rosellinia necatrix.</title>
        <authorList>
            <person name="Kanematsu S."/>
        </authorList>
    </citation>
    <scope>NUCLEOTIDE SEQUENCE [LARGE SCALE GENOMIC DNA]</scope>
    <source>
        <strain evidence="2">W97</strain>
    </source>
</reference>
<gene>
    <name evidence="2" type="ORF">SAMD00023353_6300290</name>
</gene>
<feature type="region of interest" description="Disordered" evidence="1">
    <location>
        <begin position="1"/>
        <end position="37"/>
    </location>
</feature>
<sequence>MGNPLYKSNSNSSSGTQHKSANPSAKHDRNGPTSEDDTTSFSFLFVVNELRLSPLAEPIFDQWGSRVPPSDPGDFEEEQAGRVFRYRDGVVSPASGYEWRRPAGVDSTTGFRRAGAIVHLRRRHGGGGGGGTWPYYRAPHRTPMPAYSEFTVFHCWGALPCVYAATDATVCPVSWDAMSFRAPEPPSSSSSSSSSSPLLGTTHILAAGPSEFVAGRGPSWMPMLVHDLFRNPDPTAPLSRGLGGELPVILAQMALSQPRGRTDVPFIDRWWHRGRWNPRNSGTTIRRPLDLRGVLVVVALDRSENPEGSTIAQMEAFENGVVVLE</sequence>
<dbReference type="EMBL" id="DF977508">
    <property type="protein sequence ID" value="GAP91386.1"/>
    <property type="molecule type" value="Genomic_DNA"/>
</dbReference>
<evidence type="ECO:0000313" key="2">
    <source>
        <dbReference type="EMBL" id="GAP91386.1"/>
    </source>
</evidence>
<dbReference type="OMA" id="ARGNCIT"/>
<name>A0A1W2TSA5_ROSNE</name>
<evidence type="ECO:0000256" key="1">
    <source>
        <dbReference type="SAM" id="MobiDB-lite"/>
    </source>
</evidence>
<feature type="compositionally biased region" description="Polar residues" evidence="1">
    <location>
        <begin position="1"/>
        <end position="23"/>
    </location>
</feature>
<proteinExistence type="predicted"/>
<protein>
    <submittedName>
        <fullName evidence="2">Uncharacterized protein</fullName>
    </submittedName>
</protein>
<keyword evidence="3" id="KW-1185">Reference proteome</keyword>
<dbReference type="Proteomes" id="UP000054516">
    <property type="component" value="Unassembled WGS sequence"/>
</dbReference>
<organism evidence="2">
    <name type="scientific">Rosellinia necatrix</name>
    <name type="common">White root-rot fungus</name>
    <dbReference type="NCBI Taxonomy" id="77044"/>
    <lineage>
        <taxon>Eukaryota</taxon>
        <taxon>Fungi</taxon>
        <taxon>Dikarya</taxon>
        <taxon>Ascomycota</taxon>
        <taxon>Pezizomycotina</taxon>
        <taxon>Sordariomycetes</taxon>
        <taxon>Xylariomycetidae</taxon>
        <taxon>Xylariales</taxon>
        <taxon>Xylariaceae</taxon>
        <taxon>Rosellinia</taxon>
    </lineage>
</organism>
<dbReference type="STRING" id="77044.A0A1W2TSA5"/>
<dbReference type="AlphaFoldDB" id="A0A1W2TSA5"/>